<name>A0A2K1IAR5_PHYPA</name>
<dbReference type="AlphaFoldDB" id="A0A2K1IAR5"/>
<dbReference type="Proteomes" id="UP000006727">
    <property type="component" value="Chromosome 27"/>
</dbReference>
<dbReference type="Gramene" id="Pp3c27_4946V3.1">
    <property type="protein sequence ID" value="PAC:32952248.CDS.1"/>
    <property type="gene ID" value="Pp3c27_4946"/>
</dbReference>
<organism evidence="2">
    <name type="scientific">Physcomitrium patens</name>
    <name type="common">Spreading-leaved earth moss</name>
    <name type="synonym">Physcomitrella patens</name>
    <dbReference type="NCBI Taxonomy" id="3218"/>
    <lineage>
        <taxon>Eukaryota</taxon>
        <taxon>Viridiplantae</taxon>
        <taxon>Streptophyta</taxon>
        <taxon>Embryophyta</taxon>
        <taxon>Bryophyta</taxon>
        <taxon>Bryophytina</taxon>
        <taxon>Bryopsida</taxon>
        <taxon>Funariidae</taxon>
        <taxon>Funariales</taxon>
        <taxon>Funariaceae</taxon>
        <taxon>Physcomitrium</taxon>
    </lineage>
</organism>
<evidence type="ECO:0000313" key="3">
    <source>
        <dbReference type="EnsemblPlants" id="PAC:32952248.CDS.1"/>
    </source>
</evidence>
<keyword evidence="4" id="KW-1185">Reference proteome</keyword>
<feature type="compositionally biased region" description="Basic and acidic residues" evidence="1">
    <location>
        <begin position="13"/>
        <end position="36"/>
    </location>
</feature>
<proteinExistence type="predicted"/>
<feature type="compositionally biased region" description="Low complexity" evidence="1">
    <location>
        <begin position="87"/>
        <end position="97"/>
    </location>
</feature>
<evidence type="ECO:0000313" key="2">
    <source>
        <dbReference type="EMBL" id="PNR26369.1"/>
    </source>
</evidence>
<feature type="region of interest" description="Disordered" evidence="1">
    <location>
        <begin position="87"/>
        <end position="107"/>
    </location>
</feature>
<dbReference type="EMBL" id="ABEU02000027">
    <property type="protein sequence ID" value="PNR26369.1"/>
    <property type="molecule type" value="Genomic_DNA"/>
</dbReference>
<reference evidence="2 4" key="1">
    <citation type="journal article" date="2008" name="Science">
        <title>The Physcomitrella genome reveals evolutionary insights into the conquest of land by plants.</title>
        <authorList>
            <person name="Rensing S."/>
            <person name="Lang D."/>
            <person name="Zimmer A."/>
            <person name="Terry A."/>
            <person name="Salamov A."/>
            <person name="Shapiro H."/>
            <person name="Nishiyama T."/>
            <person name="Perroud P.-F."/>
            <person name="Lindquist E."/>
            <person name="Kamisugi Y."/>
            <person name="Tanahashi T."/>
            <person name="Sakakibara K."/>
            <person name="Fujita T."/>
            <person name="Oishi K."/>
            <person name="Shin-I T."/>
            <person name="Kuroki Y."/>
            <person name="Toyoda A."/>
            <person name="Suzuki Y."/>
            <person name="Hashimoto A."/>
            <person name="Yamaguchi K."/>
            <person name="Sugano A."/>
            <person name="Kohara Y."/>
            <person name="Fujiyama A."/>
            <person name="Anterola A."/>
            <person name="Aoki S."/>
            <person name="Ashton N."/>
            <person name="Barbazuk W.B."/>
            <person name="Barker E."/>
            <person name="Bennetzen J."/>
            <person name="Bezanilla M."/>
            <person name="Blankenship R."/>
            <person name="Cho S.H."/>
            <person name="Dutcher S."/>
            <person name="Estelle M."/>
            <person name="Fawcett J.A."/>
            <person name="Gundlach H."/>
            <person name="Hanada K."/>
            <person name="Heyl A."/>
            <person name="Hicks K.A."/>
            <person name="Hugh J."/>
            <person name="Lohr M."/>
            <person name="Mayer K."/>
            <person name="Melkozernov A."/>
            <person name="Murata T."/>
            <person name="Nelson D."/>
            <person name="Pils B."/>
            <person name="Prigge M."/>
            <person name="Reiss B."/>
            <person name="Renner T."/>
            <person name="Rombauts S."/>
            <person name="Rushton P."/>
            <person name="Sanderfoot A."/>
            <person name="Schween G."/>
            <person name="Shiu S.-H."/>
            <person name="Stueber K."/>
            <person name="Theodoulou F.L."/>
            <person name="Tu H."/>
            <person name="Van de Peer Y."/>
            <person name="Verrier P.J."/>
            <person name="Waters E."/>
            <person name="Wood A."/>
            <person name="Yang L."/>
            <person name="Cove D."/>
            <person name="Cuming A."/>
            <person name="Hasebe M."/>
            <person name="Lucas S."/>
            <person name="Mishler D.B."/>
            <person name="Reski R."/>
            <person name="Grigoriev I."/>
            <person name="Quatrano R.S."/>
            <person name="Boore J.L."/>
        </authorList>
    </citation>
    <scope>NUCLEOTIDE SEQUENCE [LARGE SCALE GENOMIC DNA]</scope>
    <source>
        <strain evidence="3 4">cv. Gransden 2004</strain>
    </source>
</reference>
<dbReference type="InParanoid" id="A0A2K1IAR5"/>
<protein>
    <submittedName>
        <fullName evidence="2 3">Uncharacterized protein</fullName>
    </submittedName>
</protein>
<reference evidence="2 4" key="2">
    <citation type="journal article" date="2018" name="Plant J.">
        <title>The Physcomitrella patens chromosome-scale assembly reveals moss genome structure and evolution.</title>
        <authorList>
            <person name="Lang D."/>
            <person name="Ullrich K.K."/>
            <person name="Murat F."/>
            <person name="Fuchs J."/>
            <person name="Jenkins J."/>
            <person name="Haas F.B."/>
            <person name="Piednoel M."/>
            <person name="Gundlach H."/>
            <person name="Van Bel M."/>
            <person name="Meyberg R."/>
            <person name="Vives C."/>
            <person name="Morata J."/>
            <person name="Symeonidi A."/>
            <person name="Hiss M."/>
            <person name="Muchero W."/>
            <person name="Kamisugi Y."/>
            <person name="Saleh O."/>
            <person name="Blanc G."/>
            <person name="Decker E.L."/>
            <person name="van Gessel N."/>
            <person name="Grimwood J."/>
            <person name="Hayes R.D."/>
            <person name="Graham S.W."/>
            <person name="Gunter L.E."/>
            <person name="McDaniel S.F."/>
            <person name="Hoernstein S.N.W."/>
            <person name="Larsson A."/>
            <person name="Li F.W."/>
            <person name="Perroud P.F."/>
            <person name="Phillips J."/>
            <person name="Ranjan P."/>
            <person name="Rokshar D.S."/>
            <person name="Rothfels C.J."/>
            <person name="Schneider L."/>
            <person name="Shu S."/>
            <person name="Stevenson D.W."/>
            <person name="Thummler F."/>
            <person name="Tillich M."/>
            <person name="Villarreal Aguilar J.C."/>
            <person name="Widiez T."/>
            <person name="Wong G.K."/>
            <person name="Wymore A."/>
            <person name="Zhang Y."/>
            <person name="Zimmer A.D."/>
            <person name="Quatrano R.S."/>
            <person name="Mayer K.F.X."/>
            <person name="Goodstein D."/>
            <person name="Casacuberta J.M."/>
            <person name="Vandepoele K."/>
            <person name="Reski R."/>
            <person name="Cuming A.C."/>
            <person name="Tuskan G.A."/>
            <person name="Maumus F."/>
            <person name="Salse J."/>
            <person name="Schmutz J."/>
            <person name="Rensing S.A."/>
        </authorList>
    </citation>
    <scope>NUCLEOTIDE SEQUENCE [LARGE SCALE GENOMIC DNA]</scope>
    <source>
        <strain evidence="3 4">cv. Gransden 2004</strain>
    </source>
</reference>
<sequence>MISTTPISSMARESSKVVRREEETEEEKRRRRQREGEMVLKERRILAPSEHVRIRNKRQACRILPPTPCVGAPRIALLRILLTATTTSPPWTTSASSGQVLKSGCGN</sequence>
<evidence type="ECO:0000313" key="4">
    <source>
        <dbReference type="Proteomes" id="UP000006727"/>
    </source>
</evidence>
<reference evidence="3" key="3">
    <citation type="submission" date="2020-12" db="UniProtKB">
        <authorList>
            <consortium name="EnsemblPlants"/>
        </authorList>
    </citation>
    <scope>IDENTIFICATION</scope>
</reference>
<dbReference type="EnsemblPlants" id="Pp3c27_4946V3.1">
    <property type="protein sequence ID" value="PAC:32952248.CDS.1"/>
    <property type="gene ID" value="Pp3c27_4946"/>
</dbReference>
<evidence type="ECO:0000256" key="1">
    <source>
        <dbReference type="SAM" id="MobiDB-lite"/>
    </source>
</evidence>
<accession>A0A2K1IAR5</accession>
<feature type="region of interest" description="Disordered" evidence="1">
    <location>
        <begin position="1"/>
        <end position="36"/>
    </location>
</feature>
<gene>
    <name evidence="2" type="ORF">PHYPA_030944</name>
</gene>